<dbReference type="PROSITE" id="PS51464">
    <property type="entry name" value="SIS"/>
    <property type="match status" value="1"/>
</dbReference>
<dbReference type="PANTHER" id="PTHR30390">
    <property type="entry name" value="SEDOHEPTULOSE 7-PHOSPHATE ISOMERASE / DNAA INITIATOR-ASSOCIATING FACTOR FOR REPLICATION INITIATION"/>
    <property type="match status" value="1"/>
</dbReference>
<dbReference type="InterPro" id="IPR046348">
    <property type="entry name" value="SIS_dom_sf"/>
</dbReference>
<evidence type="ECO:0000313" key="2">
    <source>
        <dbReference type="EMBL" id="BBY49598.1"/>
    </source>
</evidence>
<keyword evidence="2" id="KW-0413">Isomerase</keyword>
<evidence type="ECO:0000259" key="1">
    <source>
        <dbReference type="PROSITE" id="PS51464"/>
    </source>
</evidence>
<dbReference type="SUPFAM" id="SSF53697">
    <property type="entry name" value="SIS domain"/>
    <property type="match status" value="1"/>
</dbReference>
<dbReference type="Gene3D" id="3.40.50.10490">
    <property type="entry name" value="Glucose-6-phosphate isomerase like protein, domain 1"/>
    <property type="match status" value="1"/>
</dbReference>
<protein>
    <submittedName>
        <fullName evidence="2">Phosphoheptose isomerase</fullName>
    </submittedName>
</protein>
<dbReference type="CDD" id="cd05006">
    <property type="entry name" value="SIS_GmhA"/>
    <property type="match status" value="1"/>
</dbReference>
<gene>
    <name evidence="2" type="primary">gmhA</name>
    <name evidence="2" type="ORF">MARA_30660</name>
</gene>
<keyword evidence="3" id="KW-1185">Reference proteome</keyword>
<feature type="domain" description="SIS" evidence="1">
    <location>
        <begin position="30"/>
        <end position="186"/>
    </location>
</feature>
<dbReference type="KEGG" id="marz:MARA_30660"/>
<dbReference type="Pfam" id="PF13580">
    <property type="entry name" value="SIS_2"/>
    <property type="match status" value="1"/>
</dbReference>
<dbReference type="Proteomes" id="UP000467428">
    <property type="component" value="Chromosome"/>
</dbReference>
<dbReference type="RefSeq" id="WP_163919207.1">
    <property type="nucleotide sequence ID" value="NZ_AP022593.1"/>
</dbReference>
<dbReference type="InterPro" id="IPR050099">
    <property type="entry name" value="SIS_GmhA/DiaA_subfam"/>
</dbReference>
<dbReference type="EMBL" id="AP022593">
    <property type="protein sequence ID" value="BBY49598.1"/>
    <property type="molecule type" value="Genomic_DNA"/>
</dbReference>
<geneLocation type="plasmid" evidence="3">
    <name>pjcm18538 dna</name>
</geneLocation>
<dbReference type="InterPro" id="IPR001347">
    <property type="entry name" value="SIS_dom"/>
</dbReference>
<name>A0A7I7RY80_9MYCO</name>
<sequence length="189" mass="19463">MIATNFDALIEAVDRTKVDIDRVTSWGQRLADVLLSGGRLLACGNGGSAAEAQHLTAELVGRFCDERIPLAAISLHADTSALTAIANDYGVEEIFARGVRAHGRPGDVLVTLSTSGASPNVLAAVKAAHDVGMATWALTGRAPNPLAGISHEAICVEADRGATVQEVHLLLVHALCTAVDAAVLGRGLG</sequence>
<reference evidence="2 3" key="1">
    <citation type="journal article" date="2019" name="Emerg. Microbes Infect.">
        <title>Comprehensive subspecies identification of 175 nontuberculous mycobacteria species based on 7547 genomic profiles.</title>
        <authorList>
            <person name="Matsumoto Y."/>
            <person name="Kinjo T."/>
            <person name="Motooka D."/>
            <person name="Nabeya D."/>
            <person name="Jung N."/>
            <person name="Uechi K."/>
            <person name="Horii T."/>
            <person name="Iida T."/>
            <person name="Fujita J."/>
            <person name="Nakamura S."/>
        </authorList>
    </citation>
    <scope>NUCLEOTIDE SEQUENCE [LARGE SCALE GENOMIC DNA]</scope>
    <source>
        <strain evidence="2 3">JCM 18538</strain>
    </source>
</reference>
<dbReference type="GO" id="GO:1901135">
    <property type="term" value="P:carbohydrate derivative metabolic process"/>
    <property type="evidence" value="ECO:0007669"/>
    <property type="project" value="InterPro"/>
</dbReference>
<dbReference type="GO" id="GO:0016853">
    <property type="term" value="F:isomerase activity"/>
    <property type="evidence" value="ECO:0007669"/>
    <property type="project" value="UniProtKB-KW"/>
</dbReference>
<organism evidence="2 3">
    <name type="scientific">Mycolicibacterium arabiense</name>
    <dbReference type="NCBI Taxonomy" id="1286181"/>
    <lineage>
        <taxon>Bacteria</taxon>
        <taxon>Bacillati</taxon>
        <taxon>Actinomycetota</taxon>
        <taxon>Actinomycetes</taxon>
        <taxon>Mycobacteriales</taxon>
        <taxon>Mycobacteriaceae</taxon>
        <taxon>Mycolicibacterium</taxon>
    </lineage>
</organism>
<dbReference type="PANTHER" id="PTHR30390:SF6">
    <property type="entry name" value="DNAA INITIATOR-ASSOCIATING PROTEIN DIAA"/>
    <property type="match status" value="1"/>
</dbReference>
<evidence type="ECO:0000313" key="3">
    <source>
        <dbReference type="Proteomes" id="UP000467428"/>
    </source>
</evidence>
<accession>A0A7I7RY80</accession>
<dbReference type="InterPro" id="IPR035461">
    <property type="entry name" value="GmhA/DiaA"/>
</dbReference>
<dbReference type="AlphaFoldDB" id="A0A7I7RY80"/>
<proteinExistence type="predicted"/>
<dbReference type="GO" id="GO:0097367">
    <property type="term" value="F:carbohydrate derivative binding"/>
    <property type="evidence" value="ECO:0007669"/>
    <property type="project" value="InterPro"/>
</dbReference>